<reference evidence="1" key="1">
    <citation type="submission" date="2006-10" db="EMBL/GenBank/DDBJ databases">
        <authorList>
            <person name="Amadeo P."/>
            <person name="Zhao Q."/>
            <person name="Wortman J."/>
            <person name="Fraser-Liggett C."/>
            <person name="Carlton J."/>
        </authorList>
    </citation>
    <scope>NUCLEOTIDE SEQUENCE</scope>
    <source>
        <strain evidence="1">G3</strain>
    </source>
</reference>
<sequence>MNEQNEAMNDLQDSTALVSRSIASAIAGLQLTNTTQIGSFFSISHCANNVSRLLSLQTGGIEVLSSRPLLMKRAQRAYLRTITKMFDLVEFTSEENISKLEKNKLNLIKSCFIPYRTLVTAISCRCEYRVPKIYYQVISGRFNDFDKEINEIKKFCDVLISSTGDLESADKMKEVFNSLCIQFKETSEKLTNKDEIISITSTITQFTLSSSSLLNALVHVENFFETSSTGDFSSASLLPSIFEMPDVSKQSKSIEKDMKKYEDNHNITSKALQDINVSKSRNESLAKSISDLCRKQSSNLESALCVSYHLNNFSGVSQITSTCQDIVIQMNVLLKNIRMKFLNIECTRTNESIIHSIKKLVDDLFEKTKSSYQKFLSSEKLRKKQLASFTKVISPLEESLANLTKLRSEIDKLPNGQTKVYSTKLYDISTNYLDGLVKVMKISRDHPSKTVEPSSLNDFSSASCQAAQSSATAIEDIISKKGGSEDRVINTMSLFVQLNDQVRSIKCAEELKLVDVVSATTKLSQLVIDSAKAARDVKLAAKKKKDGKGSSLKSKTESEEIGDISEESISRRLILESRVLKAHYIHDYLQKKLSQIK</sequence>
<evidence type="ECO:0000313" key="2">
    <source>
        <dbReference type="Proteomes" id="UP000001542"/>
    </source>
</evidence>
<name>A2DBQ6_TRIV3</name>
<accession>A2DBQ6</accession>
<dbReference type="AlphaFoldDB" id="A2DBQ6"/>
<dbReference type="VEuPathDB" id="TrichDB:TVAGG3_0380960"/>
<dbReference type="Proteomes" id="UP000001542">
    <property type="component" value="Unassembled WGS sequence"/>
</dbReference>
<protein>
    <submittedName>
        <fullName evidence="1">Uncharacterized protein</fullName>
    </submittedName>
</protein>
<organism evidence="1 2">
    <name type="scientific">Trichomonas vaginalis (strain ATCC PRA-98 / G3)</name>
    <dbReference type="NCBI Taxonomy" id="412133"/>
    <lineage>
        <taxon>Eukaryota</taxon>
        <taxon>Metamonada</taxon>
        <taxon>Parabasalia</taxon>
        <taxon>Trichomonadida</taxon>
        <taxon>Trichomonadidae</taxon>
        <taxon>Trichomonas</taxon>
    </lineage>
</organism>
<dbReference type="VEuPathDB" id="TrichDB:TVAG_094340"/>
<gene>
    <name evidence="1" type="ORF">TVAG_094340</name>
</gene>
<dbReference type="KEGG" id="tva:5467813"/>
<keyword evidence="2" id="KW-1185">Reference proteome</keyword>
<dbReference type="RefSeq" id="XP_001583245.1">
    <property type="nucleotide sequence ID" value="XM_001583195.1"/>
</dbReference>
<dbReference type="InParanoid" id="A2DBQ6"/>
<reference evidence="1" key="2">
    <citation type="journal article" date="2007" name="Science">
        <title>Draft genome sequence of the sexually transmitted pathogen Trichomonas vaginalis.</title>
        <authorList>
            <person name="Carlton J.M."/>
            <person name="Hirt R.P."/>
            <person name="Silva J.C."/>
            <person name="Delcher A.L."/>
            <person name="Schatz M."/>
            <person name="Zhao Q."/>
            <person name="Wortman J.R."/>
            <person name="Bidwell S.L."/>
            <person name="Alsmark U.C.M."/>
            <person name="Besteiro S."/>
            <person name="Sicheritz-Ponten T."/>
            <person name="Noel C.J."/>
            <person name="Dacks J.B."/>
            <person name="Foster P.G."/>
            <person name="Simillion C."/>
            <person name="Van de Peer Y."/>
            <person name="Miranda-Saavedra D."/>
            <person name="Barton G.J."/>
            <person name="Westrop G.D."/>
            <person name="Mueller S."/>
            <person name="Dessi D."/>
            <person name="Fiori P.L."/>
            <person name="Ren Q."/>
            <person name="Paulsen I."/>
            <person name="Zhang H."/>
            <person name="Bastida-Corcuera F.D."/>
            <person name="Simoes-Barbosa A."/>
            <person name="Brown M.T."/>
            <person name="Hayes R.D."/>
            <person name="Mukherjee M."/>
            <person name="Okumura C.Y."/>
            <person name="Schneider R."/>
            <person name="Smith A.J."/>
            <person name="Vanacova S."/>
            <person name="Villalvazo M."/>
            <person name="Haas B.J."/>
            <person name="Pertea M."/>
            <person name="Feldblyum T.V."/>
            <person name="Utterback T.R."/>
            <person name="Shu C.L."/>
            <person name="Osoegawa K."/>
            <person name="de Jong P.J."/>
            <person name="Hrdy I."/>
            <person name="Horvathova L."/>
            <person name="Zubacova Z."/>
            <person name="Dolezal P."/>
            <person name="Malik S.B."/>
            <person name="Logsdon J.M. Jr."/>
            <person name="Henze K."/>
            <person name="Gupta A."/>
            <person name="Wang C.C."/>
            <person name="Dunne R.L."/>
            <person name="Upcroft J.A."/>
            <person name="Upcroft P."/>
            <person name="White O."/>
            <person name="Salzberg S.L."/>
            <person name="Tang P."/>
            <person name="Chiu C.-H."/>
            <person name="Lee Y.-S."/>
            <person name="Embley T.M."/>
            <person name="Coombs G.H."/>
            <person name="Mottram J.C."/>
            <person name="Tachezy J."/>
            <person name="Fraser-Liggett C.M."/>
            <person name="Johnson P.J."/>
        </authorList>
    </citation>
    <scope>NUCLEOTIDE SEQUENCE [LARGE SCALE GENOMIC DNA]</scope>
    <source>
        <strain evidence="1">G3</strain>
    </source>
</reference>
<proteinExistence type="predicted"/>
<evidence type="ECO:0000313" key="1">
    <source>
        <dbReference type="EMBL" id="EAY22259.1"/>
    </source>
</evidence>
<dbReference type="EMBL" id="DS113185">
    <property type="protein sequence ID" value="EAY22259.1"/>
    <property type="molecule type" value="Genomic_DNA"/>
</dbReference>